<dbReference type="EMBL" id="VBTY01000004">
    <property type="protein sequence ID" value="MDG3493127.1"/>
    <property type="molecule type" value="Genomic_DNA"/>
</dbReference>
<gene>
    <name evidence="1" type="ORF">FEV09_00995</name>
</gene>
<organism evidence="1 2">
    <name type="scientific">Pseudanabaena catenata USMAC16</name>
    <dbReference type="NCBI Taxonomy" id="1855837"/>
    <lineage>
        <taxon>Bacteria</taxon>
        <taxon>Bacillati</taxon>
        <taxon>Cyanobacteriota</taxon>
        <taxon>Cyanophyceae</taxon>
        <taxon>Pseudanabaenales</taxon>
        <taxon>Pseudanabaenaceae</taxon>
        <taxon>Pseudanabaena</taxon>
    </lineage>
</organism>
<dbReference type="RefSeq" id="WP_277909174.1">
    <property type="nucleotide sequence ID" value="NZ_VBTY01000004.1"/>
</dbReference>
<keyword evidence="2" id="KW-1185">Reference proteome</keyword>
<dbReference type="Proteomes" id="UP001152872">
    <property type="component" value="Unassembled WGS sequence"/>
</dbReference>
<evidence type="ECO:0000313" key="2">
    <source>
        <dbReference type="Proteomes" id="UP001152872"/>
    </source>
</evidence>
<name>A0A9X4M3Y1_9CYAN</name>
<dbReference type="AlphaFoldDB" id="A0A9X4M3Y1"/>
<proteinExistence type="predicted"/>
<accession>A0A9X4M3Y1</accession>
<sequence>MSLHFRELVLELKKRMAALCAAILFSSKTSGVKILPSSAMPIHESVTTLL</sequence>
<comment type="caution">
    <text evidence="1">The sequence shown here is derived from an EMBL/GenBank/DDBJ whole genome shotgun (WGS) entry which is preliminary data.</text>
</comment>
<protein>
    <submittedName>
        <fullName evidence="1">Uncharacterized protein</fullName>
    </submittedName>
</protein>
<reference evidence="1" key="1">
    <citation type="submission" date="2019-05" db="EMBL/GenBank/DDBJ databases">
        <title>Whole genome sequencing of Pseudanabaena catenata USMAC16.</title>
        <authorList>
            <person name="Khan Z."/>
            <person name="Omar W.M."/>
            <person name="Convey P."/>
            <person name="Merican F."/>
            <person name="Najimudin N."/>
        </authorList>
    </citation>
    <scope>NUCLEOTIDE SEQUENCE</scope>
    <source>
        <strain evidence="1">USMAC16</strain>
    </source>
</reference>
<evidence type="ECO:0000313" key="1">
    <source>
        <dbReference type="EMBL" id="MDG3493127.1"/>
    </source>
</evidence>